<protein>
    <recommendedName>
        <fullName evidence="2">Calcineurin-like phosphoesterase domain-containing protein</fullName>
    </recommendedName>
</protein>
<organism evidence="3 4">
    <name type="scientific">Cryptococcus amylolentus CBS 6039</name>
    <dbReference type="NCBI Taxonomy" id="1295533"/>
    <lineage>
        <taxon>Eukaryota</taxon>
        <taxon>Fungi</taxon>
        <taxon>Dikarya</taxon>
        <taxon>Basidiomycota</taxon>
        <taxon>Agaricomycotina</taxon>
        <taxon>Tremellomycetes</taxon>
        <taxon>Tremellales</taxon>
        <taxon>Cryptococcaceae</taxon>
        <taxon>Cryptococcus</taxon>
    </lineage>
</organism>
<dbReference type="Proteomes" id="UP000094065">
    <property type="component" value="Unassembled WGS sequence"/>
</dbReference>
<dbReference type="InterPro" id="IPR004843">
    <property type="entry name" value="Calcineurin-like_PHP"/>
</dbReference>
<dbReference type="GeneID" id="30154272"/>
<comment type="caution">
    <text evidence="3">The sequence shown here is derived from an EMBL/GenBank/DDBJ whole genome shotgun (WGS) entry which is preliminary data.</text>
</comment>
<keyword evidence="4" id="KW-1185">Reference proteome</keyword>
<dbReference type="InterPro" id="IPR029052">
    <property type="entry name" value="Metallo-depent_PP-like"/>
</dbReference>
<dbReference type="Gene3D" id="3.60.21.10">
    <property type="match status" value="1"/>
</dbReference>
<dbReference type="GO" id="GO:0016787">
    <property type="term" value="F:hydrolase activity"/>
    <property type="evidence" value="ECO:0007669"/>
    <property type="project" value="InterPro"/>
</dbReference>
<feature type="domain" description="Calcineurin-like phosphoesterase" evidence="2">
    <location>
        <begin position="38"/>
        <end position="279"/>
    </location>
</feature>
<evidence type="ECO:0000256" key="1">
    <source>
        <dbReference type="SAM" id="SignalP"/>
    </source>
</evidence>
<proteinExistence type="predicted"/>
<dbReference type="PANTHER" id="PTHR46546">
    <property type="entry name" value="SHEWANELLA-LIKE PROTEIN PHOSPHATASE 1"/>
    <property type="match status" value="1"/>
</dbReference>
<dbReference type="PANTHER" id="PTHR46546:SF4">
    <property type="entry name" value="SHEWANELLA-LIKE PROTEIN PHOSPHATASE 1"/>
    <property type="match status" value="1"/>
</dbReference>
<feature type="signal peptide" evidence="1">
    <location>
        <begin position="1"/>
        <end position="26"/>
    </location>
</feature>
<evidence type="ECO:0000313" key="3">
    <source>
        <dbReference type="EMBL" id="ODN80813.1"/>
    </source>
</evidence>
<evidence type="ECO:0000313" key="4">
    <source>
        <dbReference type="Proteomes" id="UP000094065"/>
    </source>
</evidence>
<keyword evidence="1" id="KW-0732">Signal</keyword>
<sequence>MPSRQVIILAVITPILLYLLLRRSSSQEPPARAAFRQRLVAVGDLHGDIDNAKKVLRMAKVIDESSNWAAGTDILVQTGDIVDRGAHADQIYRLMQRLRGQAEGSGGRVVSILGNHEVMNAIGDWRYVTRDDIKNFGGSPARQQALSNEGWLGQEWLANYSVTALVPLSPHPSSPSLSFTHGSLRPSFPNLQPYPSAINALGHSLLSQALTPPLAPPYPPSPYSGLPKGHSPAEAELYAEGGPLWWRGLADRGEAQVCEWTKELREKTGAKRFIGGHTPNFEKIVARCDAGVIIIDTGISSAYGGVLSALEVVYTLTPTDEHDRSQDPLLLSTAVLKGRFLEKEEIHAIYQHGKKRLVVEEREVTLE</sequence>
<dbReference type="OrthoDB" id="5976022at2759"/>
<dbReference type="RefSeq" id="XP_018995379.1">
    <property type="nucleotide sequence ID" value="XM_019136710.1"/>
</dbReference>
<evidence type="ECO:0000259" key="2">
    <source>
        <dbReference type="Pfam" id="PF00149"/>
    </source>
</evidence>
<name>A0A1E3HWU8_9TREE</name>
<dbReference type="Pfam" id="PF00149">
    <property type="entry name" value="Metallophos"/>
    <property type="match status" value="1"/>
</dbReference>
<dbReference type="AlphaFoldDB" id="A0A1E3HWU8"/>
<gene>
    <name evidence="3" type="ORF">L202_02963</name>
</gene>
<feature type="chain" id="PRO_5009129405" description="Calcineurin-like phosphoesterase domain-containing protein" evidence="1">
    <location>
        <begin position="27"/>
        <end position="367"/>
    </location>
</feature>
<dbReference type="STRING" id="1295533.A0A1E3HWU8"/>
<dbReference type="EMBL" id="AWGJ01000004">
    <property type="protein sequence ID" value="ODN80813.1"/>
    <property type="molecule type" value="Genomic_DNA"/>
</dbReference>
<dbReference type="SUPFAM" id="SSF56300">
    <property type="entry name" value="Metallo-dependent phosphatases"/>
    <property type="match status" value="1"/>
</dbReference>
<reference evidence="3 4" key="1">
    <citation type="submission" date="2016-06" db="EMBL/GenBank/DDBJ databases">
        <title>Evolution of pathogenesis and genome organization in the Tremellales.</title>
        <authorList>
            <person name="Cuomo C."/>
            <person name="Litvintseva A."/>
            <person name="Heitman J."/>
            <person name="Chen Y."/>
            <person name="Sun S."/>
            <person name="Springer D."/>
            <person name="Dromer F."/>
            <person name="Young S."/>
            <person name="Zeng Q."/>
            <person name="Chapman S."/>
            <person name="Gujja S."/>
            <person name="Saif S."/>
            <person name="Birren B."/>
        </authorList>
    </citation>
    <scope>NUCLEOTIDE SEQUENCE [LARGE SCALE GENOMIC DNA]</scope>
    <source>
        <strain evidence="3 4">CBS 6039</strain>
    </source>
</reference>
<accession>A0A1E3HWU8</accession>